<dbReference type="RefSeq" id="WP_157004250.1">
    <property type="nucleotide sequence ID" value="NZ_CP066076.1"/>
</dbReference>
<dbReference type="KEGG" id="pgis:I6I06_20340"/>
<gene>
    <name evidence="1" type="ORF">I6I06_20340</name>
</gene>
<accession>A0A7T4N8P4</accession>
<organism evidence="1 2">
    <name type="scientific">Paraburkholderia ginsengisoli</name>
    <dbReference type="NCBI Taxonomy" id="311231"/>
    <lineage>
        <taxon>Bacteria</taxon>
        <taxon>Pseudomonadati</taxon>
        <taxon>Pseudomonadota</taxon>
        <taxon>Betaproteobacteria</taxon>
        <taxon>Burkholderiales</taxon>
        <taxon>Burkholderiaceae</taxon>
        <taxon>Paraburkholderia</taxon>
    </lineage>
</organism>
<protein>
    <recommendedName>
        <fullName evidence="3">DUF4019 domain-containing protein</fullName>
    </recommendedName>
</protein>
<evidence type="ECO:0008006" key="3">
    <source>
        <dbReference type="Google" id="ProtNLM"/>
    </source>
</evidence>
<evidence type="ECO:0000313" key="1">
    <source>
        <dbReference type="EMBL" id="QQC67304.1"/>
    </source>
</evidence>
<evidence type="ECO:0000313" key="2">
    <source>
        <dbReference type="Proteomes" id="UP000595610"/>
    </source>
</evidence>
<dbReference type="EMBL" id="CP066076">
    <property type="protein sequence ID" value="QQC67304.1"/>
    <property type="molecule type" value="Genomic_DNA"/>
</dbReference>
<name>A0A7T4N8P4_9BURK</name>
<sequence length="166" mass="18818">MALRHSKWAWMALIWASIPVAIGAVWLAESVSTPPSQQISEAAELRMIELFKQGRFGEIYDRADNAFRTAQRRESSIEAMRMVFATRGVIIDDRNLATTCFLRQVRMVRLLRMSTGMDLTATSVWYVFDDQATLLFLQLGAGEERSERETTQFHACTTLPSAASHQ</sequence>
<reference evidence="1 2" key="1">
    <citation type="submission" date="2020-12" db="EMBL/GenBank/DDBJ databases">
        <title>FDA dAtabase for Regulatory Grade micrObial Sequences (FDA-ARGOS): Supporting development and validation of Infectious Disease Dx tests.</title>
        <authorList>
            <person name="Nelson B."/>
            <person name="Plummer A."/>
            <person name="Tallon L."/>
            <person name="Sadzewicz L."/>
            <person name="Zhao X."/>
            <person name="Boylan J."/>
            <person name="Ott S."/>
            <person name="Bowen H."/>
            <person name="Vavikolanu K."/>
            <person name="Mehta A."/>
            <person name="Aluvathingal J."/>
            <person name="Nadendla S."/>
            <person name="Myers T."/>
            <person name="Yan Y."/>
            <person name="Sichtig H."/>
        </authorList>
    </citation>
    <scope>NUCLEOTIDE SEQUENCE [LARGE SCALE GENOMIC DNA]</scope>
    <source>
        <strain evidence="1 2">FDAARGOS_1049</strain>
    </source>
</reference>
<proteinExistence type="predicted"/>
<dbReference type="AlphaFoldDB" id="A0A7T4N8P4"/>
<dbReference type="Proteomes" id="UP000595610">
    <property type="component" value="Chromosome 2"/>
</dbReference>
<keyword evidence="2" id="KW-1185">Reference proteome</keyword>